<name>A0A1C7MGF0_GRIFR</name>
<evidence type="ECO:0000313" key="2">
    <source>
        <dbReference type="EMBL" id="OBZ75995.1"/>
    </source>
</evidence>
<keyword evidence="1" id="KW-0732">Signal</keyword>
<dbReference type="AlphaFoldDB" id="A0A1C7MGF0"/>
<feature type="chain" id="PRO_5008889117" description="Secreted protein" evidence="1">
    <location>
        <begin position="21"/>
        <end position="120"/>
    </location>
</feature>
<dbReference type="Proteomes" id="UP000092993">
    <property type="component" value="Unassembled WGS sequence"/>
</dbReference>
<comment type="caution">
    <text evidence="2">The sequence shown here is derived from an EMBL/GenBank/DDBJ whole genome shotgun (WGS) entry which is preliminary data.</text>
</comment>
<accession>A0A1C7MGF0</accession>
<evidence type="ECO:0000313" key="3">
    <source>
        <dbReference type="Proteomes" id="UP000092993"/>
    </source>
</evidence>
<protein>
    <recommendedName>
        <fullName evidence="4">Secreted protein</fullName>
    </recommendedName>
</protein>
<keyword evidence="3" id="KW-1185">Reference proteome</keyword>
<organism evidence="2 3">
    <name type="scientific">Grifola frondosa</name>
    <name type="common">Maitake</name>
    <name type="synonym">Polyporus frondosus</name>
    <dbReference type="NCBI Taxonomy" id="5627"/>
    <lineage>
        <taxon>Eukaryota</taxon>
        <taxon>Fungi</taxon>
        <taxon>Dikarya</taxon>
        <taxon>Basidiomycota</taxon>
        <taxon>Agaricomycotina</taxon>
        <taxon>Agaricomycetes</taxon>
        <taxon>Polyporales</taxon>
        <taxon>Grifolaceae</taxon>
        <taxon>Grifola</taxon>
    </lineage>
</organism>
<reference evidence="2 3" key="1">
    <citation type="submission" date="2016-03" db="EMBL/GenBank/DDBJ databases">
        <title>Whole genome sequencing of Grifola frondosa 9006-11.</title>
        <authorList>
            <person name="Min B."/>
            <person name="Park H."/>
            <person name="Kim J.-G."/>
            <person name="Cho H."/>
            <person name="Oh Y.-L."/>
            <person name="Kong W.-S."/>
            <person name="Choi I.-G."/>
        </authorList>
    </citation>
    <scope>NUCLEOTIDE SEQUENCE [LARGE SCALE GENOMIC DNA]</scope>
    <source>
        <strain evidence="2 3">9006-11</strain>
    </source>
</reference>
<dbReference type="EMBL" id="LUGG01000004">
    <property type="protein sequence ID" value="OBZ75995.1"/>
    <property type="molecule type" value="Genomic_DNA"/>
</dbReference>
<evidence type="ECO:0000256" key="1">
    <source>
        <dbReference type="SAM" id="SignalP"/>
    </source>
</evidence>
<proteinExistence type="predicted"/>
<sequence>MHSTITILLRLWAFFGVVEVGRHCAIRVCGDGPPLALIGRSFNCEPLLSVFASAQLSFNHHSRSKSHKNSIHKKFSKAVTLSPPVRRKVHKAVTTPIIPEKENVCFSFCRPGPRRRSSGR</sequence>
<evidence type="ECO:0008006" key="4">
    <source>
        <dbReference type="Google" id="ProtNLM"/>
    </source>
</evidence>
<feature type="signal peptide" evidence="1">
    <location>
        <begin position="1"/>
        <end position="20"/>
    </location>
</feature>
<gene>
    <name evidence="2" type="ORF">A0H81_04334</name>
</gene>